<dbReference type="PANTHER" id="PTHR43133">
    <property type="entry name" value="RNA POLYMERASE ECF-TYPE SIGMA FACTO"/>
    <property type="match status" value="1"/>
</dbReference>
<keyword evidence="2" id="KW-0805">Transcription regulation</keyword>
<dbReference type="InterPro" id="IPR036388">
    <property type="entry name" value="WH-like_DNA-bd_sf"/>
</dbReference>
<feature type="domain" description="RNA polymerase sigma factor 70 region 4 type 2" evidence="7">
    <location>
        <begin position="121"/>
        <end position="170"/>
    </location>
</feature>
<dbReference type="Gene3D" id="1.10.1740.10">
    <property type="match status" value="1"/>
</dbReference>
<dbReference type="RefSeq" id="WP_189107622.1">
    <property type="nucleotide sequence ID" value="NZ_BMMV01000007.1"/>
</dbReference>
<evidence type="ECO:0000256" key="3">
    <source>
        <dbReference type="ARBA" id="ARBA00023082"/>
    </source>
</evidence>
<evidence type="ECO:0000256" key="4">
    <source>
        <dbReference type="ARBA" id="ARBA00023163"/>
    </source>
</evidence>
<reference evidence="9" key="1">
    <citation type="journal article" date="2019" name="Int. J. Syst. Evol. Microbiol.">
        <title>The Global Catalogue of Microorganisms (GCM) 10K type strain sequencing project: providing services to taxonomists for standard genome sequencing and annotation.</title>
        <authorList>
            <consortium name="The Broad Institute Genomics Platform"/>
            <consortium name="The Broad Institute Genome Sequencing Center for Infectious Disease"/>
            <person name="Wu L."/>
            <person name="Ma J."/>
        </authorList>
    </citation>
    <scope>NUCLEOTIDE SEQUENCE [LARGE SCALE GENOMIC DNA]</scope>
    <source>
        <strain evidence="9">CGMCC 4.7275</strain>
    </source>
</reference>
<protein>
    <recommendedName>
        <fullName evidence="10">Sigma-70 family RNA polymerase sigma factor</fullName>
    </recommendedName>
</protein>
<dbReference type="PANTHER" id="PTHR43133:SF25">
    <property type="entry name" value="RNA POLYMERASE SIGMA FACTOR RFAY-RELATED"/>
    <property type="match status" value="1"/>
</dbReference>
<evidence type="ECO:0000259" key="6">
    <source>
        <dbReference type="Pfam" id="PF04542"/>
    </source>
</evidence>
<keyword evidence="3" id="KW-0731">Sigma factor</keyword>
<feature type="compositionally biased region" description="Basic and acidic residues" evidence="5">
    <location>
        <begin position="283"/>
        <end position="292"/>
    </location>
</feature>
<dbReference type="InterPro" id="IPR039425">
    <property type="entry name" value="RNA_pol_sigma-70-like"/>
</dbReference>
<gene>
    <name evidence="8" type="ORF">GCM10011583_26530</name>
</gene>
<dbReference type="Pfam" id="PF08281">
    <property type="entry name" value="Sigma70_r4_2"/>
    <property type="match status" value="1"/>
</dbReference>
<comment type="similarity">
    <text evidence="1">Belongs to the sigma-70 factor family. ECF subfamily.</text>
</comment>
<dbReference type="Pfam" id="PF04542">
    <property type="entry name" value="Sigma70_r2"/>
    <property type="match status" value="1"/>
</dbReference>
<proteinExistence type="inferred from homology"/>
<dbReference type="InterPro" id="IPR007627">
    <property type="entry name" value="RNA_pol_sigma70_r2"/>
</dbReference>
<sequence>MDPGFRARVRAGDERAFATLFHEHGRPVYNHCFRLTGDWSVPEDCTSLVYLEAWRLRHKVDPEGGSLLPWLYGTAVHVVHRRRRGARRHRELMARMPVPRALPDIADDIAGRVDDRRRIAAVRTALERLSRADREVLALCVWGGLDYAAAAEALGVPVGTADARRASARRLRGAGEGARHPEDERRDGPWGARASASRGRAIRGWVTAHSSSTPGPTPVTGRTRSVRTPMAAARTTVRPRSGRSPSWTRPSSARPTAASSTSSRNRRGLGSRMPSPAGFFGPRRVERGSGDG</sequence>
<evidence type="ECO:0000313" key="8">
    <source>
        <dbReference type="EMBL" id="GGJ93770.1"/>
    </source>
</evidence>
<dbReference type="InterPro" id="IPR013324">
    <property type="entry name" value="RNA_pol_sigma_r3/r4-like"/>
</dbReference>
<dbReference type="SUPFAM" id="SSF88946">
    <property type="entry name" value="Sigma2 domain of RNA polymerase sigma factors"/>
    <property type="match status" value="1"/>
</dbReference>
<dbReference type="InterPro" id="IPR013249">
    <property type="entry name" value="RNA_pol_sigma70_r4_t2"/>
</dbReference>
<dbReference type="EMBL" id="BMMV01000007">
    <property type="protein sequence ID" value="GGJ93770.1"/>
    <property type="molecule type" value="Genomic_DNA"/>
</dbReference>
<keyword evidence="9" id="KW-1185">Reference proteome</keyword>
<feature type="region of interest" description="Disordered" evidence="5">
    <location>
        <begin position="169"/>
        <end position="292"/>
    </location>
</feature>
<dbReference type="InterPro" id="IPR014284">
    <property type="entry name" value="RNA_pol_sigma-70_dom"/>
</dbReference>
<dbReference type="Proteomes" id="UP000660265">
    <property type="component" value="Unassembled WGS sequence"/>
</dbReference>
<feature type="compositionally biased region" description="Low complexity" evidence="5">
    <location>
        <begin position="191"/>
        <end position="223"/>
    </location>
</feature>
<evidence type="ECO:0008006" key="10">
    <source>
        <dbReference type="Google" id="ProtNLM"/>
    </source>
</evidence>
<accession>A0ABQ2E3V1</accession>
<evidence type="ECO:0000313" key="9">
    <source>
        <dbReference type="Proteomes" id="UP000660265"/>
    </source>
</evidence>
<dbReference type="NCBIfam" id="TIGR02937">
    <property type="entry name" value="sigma70-ECF"/>
    <property type="match status" value="1"/>
</dbReference>
<comment type="caution">
    <text evidence="8">The sequence shown here is derived from an EMBL/GenBank/DDBJ whole genome shotgun (WGS) entry which is preliminary data.</text>
</comment>
<feature type="domain" description="RNA polymerase sigma-70 region 2" evidence="6">
    <location>
        <begin position="20"/>
        <end position="88"/>
    </location>
</feature>
<keyword evidence="4" id="KW-0804">Transcription</keyword>
<feature type="compositionally biased region" description="Basic and acidic residues" evidence="5">
    <location>
        <begin position="177"/>
        <end position="188"/>
    </location>
</feature>
<dbReference type="Gene3D" id="1.10.10.10">
    <property type="entry name" value="Winged helix-like DNA-binding domain superfamily/Winged helix DNA-binding domain"/>
    <property type="match status" value="1"/>
</dbReference>
<name>A0ABQ2E3V1_9ACTN</name>
<evidence type="ECO:0000256" key="1">
    <source>
        <dbReference type="ARBA" id="ARBA00010641"/>
    </source>
</evidence>
<feature type="compositionally biased region" description="Low complexity" evidence="5">
    <location>
        <begin position="248"/>
        <end position="263"/>
    </location>
</feature>
<evidence type="ECO:0000259" key="7">
    <source>
        <dbReference type="Pfam" id="PF08281"/>
    </source>
</evidence>
<organism evidence="8 9">
    <name type="scientific">Streptomyces camponoticapitis</name>
    <dbReference type="NCBI Taxonomy" id="1616125"/>
    <lineage>
        <taxon>Bacteria</taxon>
        <taxon>Bacillati</taxon>
        <taxon>Actinomycetota</taxon>
        <taxon>Actinomycetes</taxon>
        <taxon>Kitasatosporales</taxon>
        <taxon>Streptomycetaceae</taxon>
        <taxon>Streptomyces</taxon>
    </lineage>
</organism>
<dbReference type="InterPro" id="IPR013325">
    <property type="entry name" value="RNA_pol_sigma_r2"/>
</dbReference>
<evidence type="ECO:0000256" key="5">
    <source>
        <dbReference type="SAM" id="MobiDB-lite"/>
    </source>
</evidence>
<evidence type="ECO:0000256" key="2">
    <source>
        <dbReference type="ARBA" id="ARBA00023015"/>
    </source>
</evidence>
<dbReference type="SUPFAM" id="SSF88659">
    <property type="entry name" value="Sigma3 and sigma4 domains of RNA polymerase sigma factors"/>
    <property type="match status" value="1"/>
</dbReference>